<dbReference type="GO" id="GO:0016705">
    <property type="term" value="F:oxidoreductase activity, acting on paired donors, with incorporation or reduction of molecular oxygen"/>
    <property type="evidence" value="ECO:0007669"/>
    <property type="project" value="InterPro"/>
</dbReference>
<comment type="similarity">
    <text evidence="2 4">Belongs to the cytochrome P450 family.</text>
</comment>
<keyword evidence="4" id="KW-0560">Oxidoreductase</keyword>
<feature type="binding site" description="axial binding residue" evidence="3">
    <location>
        <position position="359"/>
    </location>
    <ligand>
        <name>heme</name>
        <dbReference type="ChEBI" id="CHEBI:30413"/>
    </ligand>
    <ligandPart>
        <name>Fe</name>
        <dbReference type="ChEBI" id="CHEBI:18248"/>
    </ligandPart>
</feature>
<evidence type="ECO:0000256" key="1">
    <source>
        <dbReference type="ARBA" id="ARBA00001971"/>
    </source>
</evidence>
<dbReference type="RefSeq" id="WP_112280942.1">
    <property type="nucleotide sequence ID" value="NZ_MASW01000002.1"/>
</dbReference>
<evidence type="ECO:0000256" key="2">
    <source>
        <dbReference type="ARBA" id="ARBA00010617"/>
    </source>
</evidence>
<dbReference type="Gene3D" id="1.10.630.10">
    <property type="entry name" value="Cytochrome P450"/>
    <property type="match status" value="1"/>
</dbReference>
<dbReference type="Proteomes" id="UP000249915">
    <property type="component" value="Unassembled WGS sequence"/>
</dbReference>
<evidence type="ECO:0000313" key="5">
    <source>
        <dbReference type="EMBL" id="PXY26943.1"/>
    </source>
</evidence>
<reference evidence="5 6" key="1">
    <citation type="submission" date="2016-07" db="EMBL/GenBank/DDBJ databases">
        <title>Draft genome sequence of Prauserella muralis DSM 45305, isolated from a mould-covered wall in an indoor environment.</title>
        <authorList>
            <person name="Ruckert C."/>
            <person name="Albersmeier A."/>
            <person name="Jiang C.-L."/>
            <person name="Jiang Y."/>
            <person name="Kalinowski J."/>
            <person name="Schneider O."/>
            <person name="Winkler A."/>
            <person name="Zotchev S.B."/>
        </authorList>
    </citation>
    <scope>NUCLEOTIDE SEQUENCE [LARGE SCALE GENOMIC DNA]</scope>
    <source>
        <strain evidence="5 6">DSM 45305</strain>
    </source>
</reference>
<keyword evidence="3 4" id="KW-0408">Iron</keyword>
<evidence type="ECO:0000256" key="4">
    <source>
        <dbReference type="RuleBase" id="RU000461"/>
    </source>
</evidence>
<dbReference type="SUPFAM" id="SSF48264">
    <property type="entry name" value="Cytochrome P450"/>
    <property type="match status" value="1"/>
</dbReference>
<dbReference type="PANTHER" id="PTHR24305:SF166">
    <property type="entry name" value="CYTOCHROME P450 12A4, MITOCHONDRIAL-RELATED"/>
    <property type="match status" value="1"/>
</dbReference>
<comment type="caution">
    <text evidence="5">The sequence shown here is derived from an EMBL/GenBank/DDBJ whole genome shotgun (WGS) entry which is preliminary data.</text>
</comment>
<dbReference type="OrthoDB" id="5290182at2"/>
<dbReference type="InterPro" id="IPR036396">
    <property type="entry name" value="Cyt_P450_sf"/>
</dbReference>
<evidence type="ECO:0000313" key="6">
    <source>
        <dbReference type="Proteomes" id="UP000249915"/>
    </source>
</evidence>
<proteinExistence type="inferred from homology"/>
<dbReference type="InterPro" id="IPR001128">
    <property type="entry name" value="Cyt_P450"/>
</dbReference>
<dbReference type="GO" id="GO:0005506">
    <property type="term" value="F:iron ion binding"/>
    <property type="evidence" value="ECO:0007669"/>
    <property type="project" value="InterPro"/>
</dbReference>
<evidence type="ECO:0000256" key="3">
    <source>
        <dbReference type="PIRSR" id="PIRSR602401-1"/>
    </source>
</evidence>
<keyword evidence="3 4" id="KW-0349">Heme</keyword>
<gene>
    <name evidence="5" type="ORF">BAY60_10595</name>
</gene>
<accession>A0A2V4AZ03</accession>
<name>A0A2V4AZ03_9PSEU</name>
<keyword evidence="6" id="KW-1185">Reference proteome</keyword>
<dbReference type="InterPro" id="IPR017972">
    <property type="entry name" value="Cyt_P450_CS"/>
</dbReference>
<dbReference type="PRINTS" id="PR00385">
    <property type="entry name" value="P450"/>
</dbReference>
<organism evidence="5 6">
    <name type="scientific">Prauserella muralis</name>
    <dbReference type="NCBI Taxonomy" id="588067"/>
    <lineage>
        <taxon>Bacteria</taxon>
        <taxon>Bacillati</taxon>
        <taxon>Actinomycetota</taxon>
        <taxon>Actinomycetes</taxon>
        <taxon>Pseudonocardiales</taxon>
        <taxon>Pseudonocardiaceae</taxon>
        <taxon>Prauserella</taxon>
    </lineage>
</organism>
<keyword evidence="4" id="KW-0503">Monooxygenase</keyword>
<dbReference type="GO" id="GO:0004497">
    <property type="term" value="F:monooxygenase activity"/>
    <property type="evidence" value="ECO:0007669"/>
    <property type="project" value="UniProtKB-KW"/>
</dbReference>
<sequence length="414" mass="45081">MNRTELRMALRPLAFLDAHAHSPHRYVELSQEPAPKLLVWDPDTVDWIFRSDHSLGHPGSRAMRPVLGSKSLLWTDGPRYAAYRRVLGPPLGTRRLGDYHDLITGIAGRAIDALTPGTVFTLADWTRQVTLKVAATIVLGRADTAVLGQFTAWIDRALASVPRTFAYRLLRGGLPTSSRELDRALVTQARAGVSGPQATLASLLLSDDSPVGAIDDDELRDQIVSLLFAGHETTASATAWTLFWLDRHDDVRHDVLAELSSTSDSGADAKAVPLLQACVQEALRITPPVPAAGNRRLPGDTELLGRRLPAGSVVAPSIYLAHRQPDSFPGPRRFDPARFLGRRQPPQHYLPFGGGARHCLGSQLGQLEVRVIAAALLRRRSLRCIDPHAGVPALRGHAMAPARALRMEVTACHD</sequence>
<dbReference type="InterPro" id="IPR002401">
    <property type="entry name" value="Cyt_P450_E_grp-I"/>
</dbReference>
<dbReference type="InterPro" id="IPR050121">
    <property type="entry name" value="Cytochrome_P450_monoxygenase"/>
</dbReference>
<dbReference type="EMBL" id="MASW01000002">
    <property type="protein sequence ID" value="PXY26943.1"/>
    <property type="molecule type" value="Genomic_DNA"/>
</dbReference>
<dbReference type="AlphaFoldDB" id="A0A2V4AZ03"/>
<dbReference type="PANTHER" id="PTHR24305">
    <property type="entry name" value="CYTOCHROME P450"/>
    <property type="match status" value="1"/>
</dbReference>
<dbReference type="PROSITE" id="PS00086">
    <property type="entry name" value="CYTOCHROME_P450"/>
    <property type="match status" value="1"/>
</dbReference>
<protein>
    <submittedName>
        <fullName evidence="5">Cytochrome</fullName>
    </submittedName>
</protein>
<dbReference type="PRINTS" id="PR00463">
    <property type="entry name" value="EP450I"/>
</dbReference>
<dbReference type="Pfam" id="PF00067">
    <property type="entry name" value="p450"/>
    <property type="match status" value="1"/>
</dbReference>
<dbReference type="GO" id="GO:0020037">
    <property type="term" value="F:heme binding"/>
    <property type="evidence" value="ECO:0007669"/>
    <property type="project" value="InterPro"/>
</dbReference>
<keyword evidence="3 4" id="KW-0479">Metal-binding</keyword>
<comment type="cofactor">
    <cofactor evidence="1 3">
        <name>heme</name>
        <dbReference type="ChEBI" id="CHEBI:30413"/>
    </cofactor>
</comment>